<protein>
    <submittedName>
        <fullName evidence="2">DUF975 family protein</fullName>
    </submittedName>
</protein>
<reference evidence="3" key="1">
    <citation type="submission" date="2018-10" db="EMBL/GenBank/DDBJ databases">
        <title>FDA dAtabase for Regulatory Grade micrObial Sequences (FDA-ARGOS): Supporting development and validation of Infectious Disease Dx tests.</title>
        <authorList>
            <person name="Minogue T."/>
            <person name="Wolcott M."/>
            <person name="Wasieloski L."/>
            <person name="Aguilar W."/>
            <person name="Moore D."/>
            <person name="Tallon L."/>
            <person name="Sadzewicz L."/>
            <person name="Sengamalay N."/>
            <person name="Ott S."/>
            <person name="Godinez A."/>
            <person name="Nagaraj S."/>
            <person name="Vavikolanu K."/>
            <person name="Vyas G."/>
            <person name="Nadendla S."/>
            <person name="George J."/>
            <person name="Sichtig H."/>
        </authorList>
    </citation>
    <scope>NUCLEOTIDE SEQUENCE [LARGE SCALE GENOMIC DNA]</scope>
    <source>
        <strain evidence="3">FDAARGOS_343</strain>
    </source>
</reference>
<feature type="transmembrane region" description="Helical" evidence="1">
    <location>
        <begin position="167"/>
        <end position="192"/>
    </location>
</feature>
<name>A0A553SR00_NIACI</name>
<comment type="caution">
    <text evidence="2">The sequence shown here is derived from an EMBL/GenBank/DDBJ whole genome shotgun (WGS) entry which is preliminary data.</text>
</comment>
<proteinExistence type="predicted"/>
<feature type="transmembrane region" description="Helical" evidence="1">
    <location>
        <begin position="52"/>
        <end position="79"/>
    </location>
</feature>
<evidence type="ECO:0000313" key="2">
    <source>
        <dbReference type="EMBL" id="TRZ39407.1"/>
    </source>
</evidence>
<keyword evidence="1" id="KW-0812">Transmembrane</keyword>
<dbReference type="PANTHER" id="PTHR40076">
    <property type="entry name" value="MEMBRANE PROTEIN-RELATED"/>
    <property type="match status" value="1"/>
</dbReference>
<accession>A0A553SR00</accession>
<sequence>MDALKNNWGMAVLVWFILAIGNVLVFIIFFSINLFIPFLFDIPVKETSNLPLTTVLSFAGGVVSLLLIPLSISITWFFLDIARRNSPRISEVLKPYNNIILLLKMIKLAIAQIVLIILWSFLFVIPGIIKGIPYSQAFYLLKDHPEYTIFEALAESRRRMHGYKWRYFMLNLSFIGWGIVVSFTSGIGSLWLSPYLLTTQGVFYDKYIA</sequence>
<feature type="transmembrane region" description="Helical" evidence="1">
    <location>
        <begin position="99"/>
        <end position="125"/>
    </location>
</feature>
<gene>
    <name evidence="2" type="ORF">CEQ21_00010</name>
</gene>
<dbReference type="EMBL" id="RIBP01000001">
    <property type="protein sequence ID" value="TRZ39407.1"/>
    <property type="molecule type" value="Genomic_DNA"/>
</dbReference>
<organism evidence="2 3">
    <name type="scientific">Niallia circulans</name>
    <name type="common">Bacillus circulans</name>
    <dbReference type="NCBI Taxonomy" id="1397"/>
    <lineage>
        <taxon>Bacteria</taxon>
        <taxon>Bacillati</taxon>
        <taxon>Bacillota</taxon>
        <taxon>Bacilli</taxon>
        <taxon>Bacillales</taxon>
        <taxon>Bacillaceae</taxon>
        <taxon>Niallia</taxon>
    </lineage>
</organism>
<evidence type="ECO:0000256" key="1">
    <source>
        <dbReference type="SAM" id="Phobius"/>
    </source>
</evidence>
<dbReference type="Proteomes" id="UP000319837">
    <property type="component" value="Unassembled WGS sequence"/>
</dbReference>
<evidence type="ECO:0000313" key="3">
    <source>
        <dbReference type="Proteomes" id="UP000319837"/>
    </source>
</evidence>
<dbReference type="PANTHER" id="PTHR40076:SF1">
    <property type="entry name" value="MEMBRANE PROTEIN"/>
    <property type="match status" value="1"/>
</dbReference>
<feature type="transmembrane region" description="Helical" evidence="1">
    <location>
        <begin position="12"/>
        <end position="40"/>
    </location>
</feature>
<keyword evidence="1" id="KW-0472">Membrane</keyword>
<dbReference type="AlphaFoldDB" id="A0A553SR00"/>
<keyword evidence="1" id="KW-1133">Transmembrane helix</keyword>
<dbReference type="Pfam" id="PF06161">
    <property type="entry name" value="DUF975"/>
    <property type="match status" value="1"/>
</dbReference>
<dbReference type="InterPro" id="IPR010380">
    <property type="entry name" value="DUF975"/>
</dbReference>